<accession>A0A5K7SCQ6</accession>
<evidence type="ECO:0000313" key="1">
    <source>
        <dbReference type="EMBL" id="BBE19226.1"/>
    </source>
</evidence>
<keyword evidence="2" id="KW-1185">Reference proteome</keyword>
<gene>
    <name evidence="1" type="ORF">AQPE_3402</name>
</gene>
<evidence type="ECO:0000313" key="2">
    <source>
        <dbReference type="Proteomes" id="UP001193389"/>
    </source>
</evidence>
<dbReference type="AlphaFoldDB" id="A0A5K7SCQ6"/>
<dbReference type="KEGG" id="anf:AQPE_3402"/>
<dbReference type="EMBL" id="AP018694">
    <property type="protein sequence ID" value="BBE19226.1"/>
    <property type="molecule type" value="Genomic_DNA"/>
</dbReference>
<name>A0A5K7SCQ6_9BACT</name>
<proteinExistence type="predicted"/>
<sequence>MWNLKIDLCGKIKSVTSQDGSHFYEHDIFPINMTTIFKYMAIRFLT</sequence>
<organism evidence="1 2">
    <name type="scientific">Aquipluma nitroreducens</name>
    <dbReference type="NCBI Taxonomy" id="2010828"/>
    <lineage>
        <taxon>Bacteria</taxon>
        <taxon>Pseudomonadati</taxon>
        <taxon>Bacteroidota</taxon>
        <taxon>Bacteroidia</taxon>
        <taxon>Marinilabiliales</taxon>
        <taxon>Prolixibacteraceae</taxon>
        <taxon>Aquipluma</taxon>
    </lineage>
</organism>
<dbReference type="Proteomes" id="UP001193389">
    <property type="component" value="Chromosome"/>
</dbReference>
<protein>
    <submittedName>
        <fullName evidence="1">Uncharacterized protein</fullName>
    </submittedName>
</protein>
<reference evidence="1" key="1">
    <citation type="journal article" date="2020" name="Int. J. Syst. Evol. Microbiol.">
        <title>Aquipluma nitroreducens gen. nov. sp. nov., a novel facultatively anaerobic bacterium isolated from a freshwater lake.</title>
        <authorList>
            <person name="Watanabe M."/>
            <person name="Kojima H."/>
            <person name="Fukui M."/>
        </authorList>
    </citation>
    <scope>NUCLEOTIDE SEQUENCE</scope>
    <source>
        <strain evidence="1">MeG22</strain>
    </source>
</reference>